<evidence type="ECO:0000259" key="1">
    <source>
        <dbReference type="Pfam" id="PF05368"/>
    </source>
</evidence>
<dbReference type="InterPro" id="IPR008030">
    <property type="entry name" value="NmrA-like"/>
</dbReference>
<organism evidence="2 3">
    <name type="scientific">Stemphylium lycopersici</name>
    <name type="common">Tomato gray leaf spot disease fungus</name>
    <name type="synonym">Thyrospora lycopersici</name>
    <dbReference type="NCBI Taxonomy" id="183478"/>
    <lineage>
        <taxon>Eukaryota</taxon>
        <taxon>Fungi</taxon>
        <taxon>Dikarya</taxon>
        <taxon>Ascomycota</taxon>
        <taxon>Pezizomycotina</taxon>
        <taxon>Dothideomycetes</taxon>
        <taxon>Pleosporomycetidae</taxon>
        <taxon>Pleosporales</taxon>
        <taxon>Pleosporineae</taxon>
        <taxon>Pleosporaceae</taxon>
        <taxon>Stemphylium</taxon>
    </lineage>
</organism>
<dbReference type="SUPFAM" id="SSF51735">
    <property type="entry name" value="NAD(P)-binding Rossmann-fold domains"/>
    <property type="match status" value="1"/>
</dbReference>
<name>A0A364MRE3_STELY</name>
<dbReference type="Gene3D" id="3.90.25.10">
    <property type="entry name" value="UDP-galactose 4-epimerase, domain 1"/>
    <property type="match status" value="1"/>
</dbReference>
<proteinExistence type="predicted"/>
<feature type="domain" description="NmrA-like" evidence="1">
    <location>
        <begin position="7"/>
        <end position="235"/>
    </location>
</feature>
<dbReference type="Proteomes" id="UP000249619">
    <property type="component" value="Unassembled WGS sequence"/>
</dbReference>
<accession>A0A364MRE3</accession>
<sequence>MGLSTKKPTILVLGSTGQIGKQVVQDLTQSPDIHLRLSSRRTEEVERLRGEGKDAVYLDLDDPETFALALAGVDRALLLTGYTVAMLTQSKTFVDAAKKANVEHLVHVGIFGEWDTTDPHFAWHQLIETYIKASGLAWTHLHPNAFMENLLRSISPNDNSLVPLSGDRRLGYVAISDIAAVAATVLRQGPKKHHGCDYWMSTEVLNGSEIAEILSEATGRNINLKAVTPDDLKAMFLAPGSTAEPWYFEGVIEAVRQLRDGRMGYMATVRDDIPFVLGRPAVTFREWANTHKDAFIKLLDSQGATK</sequence>
<dbReference type="InterPro" id="IPR051604">
    <property type="entry name" value="Ergot_Alk_Oxidoreductase"/>
</dbReference>
<reference evidence="3" key="1">
    <citation type="submission" date="2018-05" db="EMBL/GenBank/DDBJ databases">
        <title>Draft genome sequence of Stemphylium lycopersici strain CIDEFI 213.</title>
        <authorList>
            <person name="Medina R."/>
            <person name="Franco M.E.E."/>
            <person name="Lucentini C.G."/>
            <person name="Saparrat M.C.N."/>
            <person name="Balatti P.A."/>
        </authorList>
    </citation>
    <scope>NUCLEOTIDE SEQUENCE [LARGE SCALE GENOMIC DNA]</scope>
    <source>
        <strain evidence="3">CIDEFI 213</strain>
    </source>
</reference>
<evidence type="ECO:0000313" key="2">
    <source>
        <dbReference type="EMBL" id="RAR00261.1"/>
    </source>
</evidence>
<dbReference type="STRING" id="183478.A0A364MRE3"/>
<dbReference type="PANTHER" id="PTHR43162">
    <property type="match status" value="1"/>
</dbReference>
<dbReference type="AlphaFoldDB" id="A0A364MRE3"/>
<dbReference type="PANTHER" id="PTHR43162:SF1">
    <property type="entry name" value="PRESTALK A DIFFERENTIATION PROTEIN A"/>
    <property type="match status" value="1"/>
</dbReference>
<comment type="caution">
    <text evidence="2">The sequence shown here is derived from an EMBL/GenBank/DDBJ whole genome shotgun (WGS) entry which is preliminary data.</text>
</comment>
<dbReference type="InterPro" id="IPR036291">
    <property type="entry name" value="NAD(P)-bd_dom_sf"/>
</dbReference>
<keyword evidence="3" id="KW-1185">Reference proteome</keyword>
<dbReference type="Pfam" id="PF05368">
    <property type="entry name" value="NmrA"/>
    <property type="match status" value="1"/>
</dbReference>
<protein>
    <submittedName>
        <fullName evidence="2">NmrA family protein</fullName>
    </submittedName>
</protein>
<gene>
    <name evidence="2" type="ORF">DDE83_009129</name>
</gene>
<dbReference type="EMBL" id="QGDH01000402">
    <property type="protein sequence ID" value="RAR00261.1"/>
    <property type="molecule type" value="Genomic_DNA"/>
</dbReference>
<dbReference type="Gene3D" id="3.40.50.720">
    <property type="entry name" value="NAD(P)-binding Rossmann-like Domain"/>
    <property type="match status" value="1"/>
</dbReference>
<evidence type="ECO:0000313" key="3">
    <source>
        <dbReference type="Proteomes" id="UP000249619"/>
    </source>
</evidence>